<gene>
    <name evidence="1" type="ORF">N177_0376</name>
</gene>
<name>V4RV88_9HYPH</name>
<keyword evidence="2" id="KW-1185">Reference proteome</keyword>
<comment type="caution">
    <text evidence="1">The sequence shown here is derived from an EMBL/GenBank/DDBJ whole genome shotgun (WGS) entry which is preliminary data.</text>
</comment>
<dbReference type="AlphaFoldDB" id="V4RV88"/>
<organism evidence="1 2">
    <name type="scientific">Lutibaculum baratangense AMV1</name>
    <dbReference type="NCBI Taxonomy" id="631454"/>
    <lineage>
        <taxon>Bacteria</taxon>
        <taxon>Pseudomonadati</taxon>
        <taxon>Pseudomonadota</taxon>
        <taxon>Alphaproteobacteria</taxon>
        <taxon>Hyphomicrobiales</taxon>
        <taxon>Tepidamorphaceae</taxon>
        <taxon>Lutibaculum</taxon>
    </lineage>
</organism>
<evidence type="ECO:0000313" key="1">
    <source>
        <dbReference type="EMBL" id="ESR26950.1"/>
    </source>
</evidence>
<evidence type="ECO:0000313" key="2">
    <source>
        <dbReference type="Proteomes" id="UP000017819"/>
    </source>
</evidence>
<proteinExistence type="predicted"/>
<reference evidence="1 2" key="1">
    <citation type="journal article" date="2014" name="Genome Announc.">
        <title>Draft Genome Sequence of Lutibaculum baratangense Strain AMV1T, Isolated from a Mud Volcano in Andamans, India.</title>
        <authorList>
            <person name="Singh A."/>
            <person name="Sreenivas A."/>
            <person name="Sathyanarayana Reddy G."/>
            <person name="Pinnaka A.K."/>
            <person name="Shivaji S."/>
        </authorList>
    </citation>
    <scope>NUCLEOTIDE SEQUENCE [LARGE SCALE GENOMIC DNA]</scope>
    <source>
        <strain evidence="1 2">AMV1</strain>
    </source>
</reference>
<dbReference type="EMBL" id="AWXZ01000012">
    <property type="protein sequence ID" value="ESR26950.1"/>
    <property type="molecule type" value="Genomic_DNA"/>
</dbReference>
<dbReference type="AntiFam" id="ANF00139">
    <property type="entry name" value="Shadow ORF (opposite cya)"/>
</dbReference>
<sequence length="1072" mass="112382">MGGAHQVLDRIESVSGRVATGCRARLQRNLHRRPRGGVIRRVDAETAADDVGAGTPEQRVVAVPADERVVAAEAPKQVIPGIAFEPLGVGRTRDRIRRLRAEHDLDAGDRVRAAEARGEVPRLRRQVDVGAAARHVTEVERVDARPAVDPVAKLALEHIDRVVAGAAIDRVRGKASVKVVVAVSAVERVAAAAAQERVVARATIDDVGAARAGDGVVAGAGDHVLEVRVELAGVVRGARRQVEHVVAAPAGRVERVDAGAAVHRLRTDLGDHRVVAAIAVIGVAVAVGDDRVAARAVEIDLDAGERRCAGGEGRDDLAGLEVEYVTGACDVRVVERVRAGAAVDIVEELAVEHDDQVVAGFPVDRVGAEAAEKRVIPTATVERVNAASSFQAVRATAGLQEVVGGGADHRLVAGGGGVVIVLEVDPGFREARIVRVSAGSQVEGYGAEGRAAAIDRVDVAAAVGEAGARDAGARRSPEDPVVAGAAEHRVGAQASAIDRVVARATLQPVRRLVAVEVIVARAARRVLDERGRVAAEEQRVEDVAARVVAVSEIGELRRGEGRVLARAQVDVEVGRVVGEVVGVDAAAVPDRLEDAVAARRDRQHAVDVGLARRRVPGVDGVAAVDAVVGAVHVLQRRDVEHHEGLRRTPRLICVARRRTAHIGAVGHDRIFERVVSGRKSPIDARLVAVLQAERVAELVQHGVPVIVACIREVAARPEEGVAARDGVAGIVGVGRAGVARVRHTDRAGAGTGACIGDREVREPFRGKAGGTGRLSIDGVVQAEMHGHHLLGTHLAEARERPGRVSRLIVGGRIGIAVGDRPGPSHAAQEAVDPLIACCGHGGGGGTGAVLVTLGKAFPKTAGGIAGIDRRRPAILIVQRPDEDVGRVGRTVHRCPGSTVPLRRVRLDRHVAPARGRAARALGAMLGNDKAPSAVRGTLGGGHAAGGFRSGSLLGFVGGTRRLRLHHHVPRCRRVGRGIVRAGFFALILLGRRQGKVQRPALFRAHAGGGRLAGDLSHQGAQKKQARNHAALVCLLLVSTQTEIVQAREITKLFHFFSPSAEKMKVSMRLRLT</sequence>
<accession>V4RV88</accession>
<dbReference type="Proteomes" id="UP000017819">
    <property type="component" value="Unassembled WGS sequence"/>
</dbReference>
<dbReference type="PATRIC" id="fig|631454.5.peg.368"/>
<protein>
    <submittedName>
        <fullName evidence="1">Uncharacterized protein</fullName>
    </submittedName>
</protein>